<dbReference type="SUPFAM" id="SSF53474">
    <property type="entry name" value="alpha/beta-Hydrolases"/>
    <property type="match status" value="1"/>
</dbReference>
<feature type="region of interest" description="Disordered" evidence="2">
    <location>
        <begin position="102"/>
        <end position="121"/>
    </location>
</feature>
<keyword evidence="1" id="KW-0378">Hydrolase</keyword>
<dbReference type="InterPro" id="IPR029058">
    <property type="entry name" value="AB_hydrolase_fold"/>
</dbReference>
<dbReference type="Proteomes" id="UP001161247">
    <property type="component" value="Chromosome 5"/>
</dbReference>
<dbReference type="Pfam" id="PF01764">
    <property type="entry name" value="Lipase_3"/>
    <property type="match status" value="1"/>
</dbReference>
<dbReference type="GO" id="GO:0006629">
    <property type="term" value="P:lipid metabolic process"/>
    <property type="evidence" value="ECO:0007669"/>
    <property type="project" value="InterPro"/>
</dbReference>
<dbReference type="AlphaFoldDB" id="A0AAV1DEN9"/>
<feature type="transmembrane region" description="Helical" evidence="3">
    <location>
        <begin position="711"/>
        <end position="734"/>
    </location>
</feature>
<dbReference type="PROSITE" id="PS51257">
    <property type="entry name" value="PROKAR_LIPOPROTEIN"/>
    <property type="match status" value="1"/>
</dbReference>
<evidence type="ECO:0000313" key="6">
    <source>
        <dbReference type="Proteomes" id="UP001161247"/>
    </source>
</evidence>
<proteinExistence type="predicted"/>
<reference evidence="5" key="1">
    <citation type="submission" date="2023-03" db="EMBL/GenBank/DDBJ databases">
        <authorList>
            <person name="Julca I."/>
        </authorList>
    </citation>
    <scope>NUCLEOTIDE SEQUENCE</scope>
</reference>
<organism evidence="5 6">
    <name type="scientific">Oldenlandia corymbosa var. corymbosa</name>
    <dbReference type="NCBI Taxonomy" id="529605"/>
    <lineage>
        <taxon>Eukaryota</taxon>
        <taxon>Viridiplantae</taxon>
        <taxon>Streptophyta</taxon>
        <taxon>Embryophyta</taxon>
        <taxon>Tracheophyta</taxon>
        <taxon>Spermatophyta</taxon>
        <taxon>Magnoliopsida</taxon>
        <taxon>eudicotyledons</taxon>
        <taxon>Gunneridae</taxon>
        <taxon>Pentapetalae</taxon>
        <taxon>asterids</taxon>
        <taxon>lamiids</taxon>
        <taxon>Gentianales</taxon>
        <taxon>Rubiaceae</taxon>
        <taxon>Rubioideae</taxon>
        <taxon>Spermacoceae</taxon>
        <taxon>Hedyotis-Oldenlandia complex</taxon>
        <taxon>Oldenlandia</taxon>
    </lineage>
</organism>
<dbReference type="EMBL" id="OX459122">
    <property type="protein sequence ID" value="CAI9105489.1"/>
    <property type="molecule type" value="Genomic_DNA"/>
</dbReference>
<dbReference type="InterPro" id="IPR002921">
    <property type="entry name" value="Fungal_lipase-type"/>
</dbReference>
<dbReference type="PANTHER" id="PTHR46483:SF4">
    <property type="entry name" value="PHOSPHOLIPASE A1 PLIP2, CHLOROPLASTIC"/>
    <property type="match status" value="1"/>
</dbReference>
<keyword evidence="3" id="KW-1133">Transmembrane helix</keyword>
<feature type="compositionally biased region" description="Basic and acidic residues" evidence="2">
    <location>
        <begin position="282"/>
        <end position="297"/>
    </location>
</feature>
<feature type="domain" description="Fungal lipase-type" evidence="4">
    <location>
        <begin position="402"/>
        <end position="539"/>
    </location>
</feature>
<evidence type="ECO:0000313" key="5">
    <source>
        <dbReference type="EMBL" id="CAI9105489.1"/>
    </source>
</evidence>
<name>A0AAV1DEN9_OLDCO</name>
<evidence type="ECO:0000256" key="2">
    <source>
        <dbReference type="SAM" id="MobiDB-lite"/>
    </source>
</evidence>
<feature type="region of interest" description="Disordered" evidence="2">
    <location>
        <begin position="145"/>
        <end position="167"/>
    </location>
</feature>
<keyword evidence="3" id="KW-0812">Transmembrane</keyword>
<evidence type="ECO:0000256" key="1">
    <source>
        <dbReference type="ARBA" id="ARBA00022801"/>
    </source>
</evidence>
<accession>A0AAV1DEN9</accession>
<feature type="region of interest" description="Disordered" evidence="2">
    <location>
        <begin position="248"/>
        <end position="297"/>
    </location>
</feature>
<dbReference type="InterPro" id="IPR043367">
    <property type="entry name" value="PLIP1/2/3"/>
</dbReference>
<feature type="compositionally biased region" description="Acidic residues" evidence="2">
    <location>
        <begin position="145"/>
        <end position="159"/>
    </location>
</feature>
<dbReference type="PANTHER" id="PTHR46483">
    <property type="entry name" value="PHOSPHOLIPASE A1 PLIP2, CHLOROPLASTIC"/>
    <property type="match status" value="1"/>
</dbReference>
<dbReference type="GO" id="GO:0008970">
    <property type="term" value="F:phospholipase A1 activity"/>
    <property type="evidence" value="ECO:0007669"/>
    <property type="project" value="InterPro"/>
</dbReference>
<evidence type="ECO:0000259" key="4">
    <source>
        <dbReference type="Pfam" id="PF01764"/>
    </source>
</evidence>
<keyword evidence="6" id="KW-1185">Reference proteome</keyword>
<sequence>MDGLCLKMGIPGLPAAPSIPVSGSSCLESRVAASVNPSSSSQMTVRSSSSSATGAIGTGRNWGFSFRFPPVRSLWPNGGGGAGGKGSYDVALAVEEAAVLVEEEEKEEGGDDRVDDSQKGNKGKNSIFSILNVRIGGGGGEVLEEEKDAKEEEDDNDESNEQKTEASCGVREGCEGCAVNYSDDDEKISFDKDSFTKLLKRVSLAEARLYAQMSDLGNLAYSVPQIKPGNLLKDFGLRFVTSSVEKREQRIKADKEKASSANSQNEEQDESTSDANSTNEDVDGKGAEHHLESIEEEKVRASRISAAAAYQIAASAASYLHSRTMSILPFRNQSATQDVPNSTTGSTDEVAASMMASPDSVTAVVAAKEEVKQAVADDLNSVLSSPCEWFICDDDQNATRFFVIQGSESMSSWQANLLFEPVKFEGFDVLVHRGIYEAAKGIYEQMLPEVRSHLKSHGKRASLRFTGHSLGGSLSLLINLMLLIRGEVPSSSLLPVITFGAPTVMCGGDTLLEKLGLPRSHVKAITMHRDIVPRAFSCNYPNHVAEFLKAVNGNFRSLPCLANQKLLYAPMGEFLILQPDETFSPSHDLLPAGSGLYLMTCSAGDAEKRIQAAKAVFLNSPHPLDILSDRGAYGSGGTIQRDHDMGSYLKSVRNVIEEEEERMKSEQENQYRDWWRLLAASSSGLINPGVIHSVAGESIKKISNLVVSQRLHLVVVFFFPARLLILGALSALSFH</sequence>
<feature type="compositionally biased region" description="Basic and acidic residues" evidence="2">
    <location>
        <begin position="248"/>
        <end position="258"/>
    </location>
</feature>
<gene>
    <name evidence="5" type="ORF">OLC1_LOCUS14174</name>
</gene>
<protein>
    <submittedName>
        <fullName evidence="5">OLC1v1004420C2</fullName>
    </submittedName>
</protein>
<dbReference type="CDD" id="cd00519">
    <property type="entry name" value="Lipase_3"/>
    <property type="match status" value="1"/>
</dbReference>
<dbReference type="Gene3D" id="3.40.50.1820">
    <property type="entry name" value="alpha/beta hydrolase"/>
    <property type="match status" value="1"/>
</dbReference>
<keyword evidence="3" id="KW-0472">Membrane</keyword>
<evidence type="ECO:0000256" key="3">
    <source>
        <dbReference type="SAM" id="Phobius"/>
    </source>
</evidence>